<dbReference type="Proteomes" id="UP001157418">
    <property type="component" value="Unassembled WGS sequence"/>
</dbReference>
<feature type="domain" description="Myb/SANT-like" evidence="1">
    <location>
        <begin position="9"/>
        <end position="96"/>
    </location>
</feature>
<keyword evidence="3" id="KW-1185">Reference proteome</keyword>
<dbReference type="PANTHER" id="PTHR31704:SF55">
    <property type="entry name" value="MYB_SANT-LIKE DNA-BINDING DOMAIN PROTEIN"/>
    <property type="match status" value="1"/>
</dbReference>
<proteinExistence type="predicted"/>
<comment type="caution">
    <text evidence="2">The sequence shown here is derived from an EMBL/GenBank/DDBJ whole genome shotgun (WGS) entry which is preliminary data.</text>
</comment>
<name>A0AAU9MVG5_9ASTR</name>
<protein>
    <recommendedName>
        <fullName evidence="1">Myb/SANT-like domain-containing protein</fullName>
    </recommendedName>
</protein>
<gene>
    <name evidence="2" type="ORF">LVIROSA_LOCUS15562</name>
</gene>
<dbReference type="PANTHER" id="PTHR31704">
    <property type="entry name" value="MYB/SANT-LIKE DNA-BINDING DOMAIN PROTEIN-RELATED"/>
    <property type="match status" value="1"/>
</dbReference>
<reference evidence="2 3" key="1">
    <citation type="submission" date="2022-01" db="EMBL/GenBank/DDBJ databases">
        <authorList>
            <person name="Xiong W."/>
            <person name="Schranz E."/>
        </authorList>
    </citation>
    <scope>NUCLEOTIDE SEQUENCE [LARGE SCALE GENOMIC DNA]</scope>
</reference>
<evidence type="ECO:0000313" key="2">
    <source>
        <dbReference type="EMBL" id="CAH1428643.1"/>
    </source>
</evidence>
<dbReference type="InterPro" id="IPR024752">
    <property type="entry name" value="Myb/SANT-like_dom"/>
</dbReference>
<dbReference type="EMBL" id="CAKMRJ010002223">
    <property type="protein sequence ID" value="CAH1428643.1"/>
    <property type="molecule type" value="Genomic_DNA"/>
</dbReference>
<organism evidence="2 3">
    <name type="scientific">Lactuca virosa</name>
    <dbReference type="NCBI Taxonomy" id="75947"/>
    <lineage>
        <taxon>Eukaryota</taxon>
        <taxon>Viridiplantae</taxon>
        <taxon>Streptophyta</taxon>
        <taxon>Embryophyta</taxon>
        <taxon>Tracheophyta</taxon>
        <taxon>Spermatophyta</taxon>
        <taxon>Magnoliopsida</taxon>
        <taxon>eudicotyledons</taxon>
        <taxon>Gunneridae</taxon>
        <taxon>Pentapetalae</taxon>
        <taxon>asterids</taxon>
        <taxon>campanulids</taxon>
        <taxon>Asterales</taxon>
        <taxon>Asteraceae</taxon>
        <taxon>Cichorioideae</taxon>
        <taxon>Cichorieae</taxon>
        <taxon>Lactucinae</taxon>
        <taxon>Lactuca</taxon>
    </lineage>
</organism>
<evidence type="ECO:0000259" key="1">
    <source>
        <dbReference type="Pfam" id="PF12776"/>
    </source>
</evidence>
<accession>A0AAU9MVG5</accession>
<dbReference type="Pfam" id="PF12776">
    <property type="entry name" value="Myb_DNA-bind_3"/>
    <property type="match status" value="1"/>
</dbReference>
<sequence length="218" mass="25861">MAPTEDRITWNNENIVIFCDVCIDYIAKNRRGQLMRWKEIEDLFTERIGKRYHSKSLKNKYDSMKKDWRIWKFLKTGEPDLGWNPTTGKLDCPDEWRKPMPRNTDIREFVHLLKKNGINCSEMQHNIQKVHENHSEIMGLIKKGKDTKKDEVGTSIDEIMDIMNRIVANDDDVEVGGDIWCHAMLMLRDPTNREIFSKMPSDDARWAWLKFAQTRNIF</sequence>
<dbReference type="AlphaFoldDB" id="A0AAU9MVG5"/>
<evidence type="ECO:0000313" key="3">
    <source>
        <dbReference type="Proteomes" id="UP001157418"/>
    </source>
</evidence>